<feature type="region of interest" description="Disordered" evidence="1">
    <location>
        <begin position="14"/>
        <end position="36"/>
    </location>
</feature>
<sequence length="50" mass="5506">MAKTEALLKLLRDGGKAGESEDSVASDEALIAEEEERNDEFRGVREVLID</sequence>
<keyword evidence="3" id="KW-1185">Reference proteome</keyword>
<reference evidence="3" key="1">
    <citation type="submission" date="2016-06" db="EMBL/GenBank/DDBJ databases">
        <title>Parallel loss of symbiosis genes in relatives of nitrogen-fixing non-legume Parasponia.</title>
        <authorList>
            <person name="Van Velzen R."/>
            <person name="Holmer R."/>
            <person name="Bu F."/>
            <person name="Rutten L."/>
            <person name="Van Zeijl A."/>
            <person name="Liu W."/>
            <person name="Santuari L."/>
            <person name="Cao Q."/>
            <person name="Sharma T."/>
            <person name="Shen D."/>
            <person name="Roswanjaya Y."/>
            <person name="Wardhani T."/>
            <person name="Kalhor M.S."/>
            <person name="Jansen J."/>
            <person name="Van den Hoogen J."/>
            <person name="Gungor B."/>
            <person name="Hartog M."/>
            <person name="Hontelez J."/>
            <person name="Verver J."/>
            <person name="Yang W.-C."/>
            <person name="Schijlen E."/>
            <person name="Repin R."/>
            <person name="Schilthuizen M."/>
            <person name="Schranz E."/>
            <person name="Heidstra R."/>
            <person name="Miyata K."/>
            <person name="Fedorova E."/>
            <person name="Kohlen W."/>
            <person name="Bisseling T."/>
            <person name="Smit S."/>
            <person name="Geurts R."/>
        </authorList>
    </citation>
    <scope>NUCLEOTIDE SEQUENCE [LARGE SCALE GENOMIC DNA]</scope>
    <source>
        <strain evidence="3">cv. RG33-2</strain>
    </source>
</reference>
<organism evidence="2 3">
    <name type="scientific">Trema orientale</name>
    <name type="common">Charcoal tree</name>
    <name type="synonym">Celtis orientalis</name>
    <dbReference type="NCBI Taxonomy" id="63057"/>
    <lineage>
        <taxon>Eukaryota</taxon>
        <taxon>Viridiplantae</taxon>
        <taxon>Streptophyta</taxon>
        <taxon>Embryophyta</taxon>
        <taxon>Tracheophyta</taxon>
        <taxon>Spermatophyta</taxon>
        <taxon>Magnoliopsida</taxon>
        <taxon>eudicotyledons</taxon>
        <taxon>Gunneridae</taxon>
        <taxon>Pentapetalae</taxon>
        <taxon>rosids</taxon>
        <taxon>fabids</taxon>
        <taxon>Rosales</taxon>
        <taxon>Cannabaceae</taxon>
        <taxon>Trema</taxon>
    </lineage>
</organism>
<gene>
    <name evidence="2" type="ORF">TorRG33x02_350190</name>
</gene>
<accession>A0A2P5AHL1</accession>
<dbReference type="AlphaFoldDB" id="A0A2P5AHL1"/>
<name>A0A2P5AHL1_TREOI</name>
<proteinExistence type="predicted"/>
<evidence type="ECO:0000256" key="1">
    <source>
        <dbReference type="SAM" id="MobiDB-lite"/>
    </source>
</evidence>
<protein>
    <submittedName>
        <fullName evidence="2">Uncharacterized protein</fullName>
    </submittedName>
</protein>
<evidence type="ECO:0000313" key="2">
    <source>
        <dbReference type="EMBL" id="PON36025.1"/>
    </source>
</evidence>
<feature type="compositionally biased region" description="Acidic residues" evidence="1">
    <location>
        <begin position="20"/>
        <end position="36"/>
    </location>
</feature>
<comment type="caution">
    <text evidence="2">The sequence shown here is derived from an EMBL/GenBank/DDBJ whole genome shotgun (WGS) entry which is preliminary data.</text>
</comment>
<dbReference type="EMBL" id="JXTC01000853">
    <property type="protein sequence ID" value="PON36025.1"/>
    <property type="molecule type" value="Genomic_DNA"/>
</dbReference>
<feature type="non-terminal residue" evidence="2">
    <location>
        <position position="50"/>
    </location>
</feature>
<dbReference type="InParanoid" id="A0A2P5AHL1"/>
<dbReference type="Proteomes" id="UP000237000">
    <property type="component" value="Unassembled WGS sequence"/>
</dbReference>
<evidence type="ECO:0000313" key="3">
    <source>
        <dbReference type="Proteomes" id="UP000237000"/>
    </source>
</evidence>